<feature type="domain" description="DUF4440" evidence="1">
    <location>
        <begin position="39"/>
        <end position="148"/>
    </location>
</feature>
<dbReference type="EMBL" id="JACBJI010000004">
    <property type="protein sequence ID" value="NYA71495.1"/>
    <property type="molecule type" value="Genomic_DNA"/>
</dbReference>
<evidence type="ECO:0000259" key="1">
    <source>
        <dbReference type="Pfam" id="PF14534"/>
    </source>
</evidence>
<gene>
    <name evidence="2" type="ORF">HZF10_11225</name>
</gene>
<dbReference type="Pfam" id="PF14534">
    <property type="entry name" value="DUF4440"/>
    <property type="match status" value="1"/>
</dbReference>
<dbReference type="Proteomes" id="UP000535020">
    <property type="component" value="Unassembled WGS sequence"/>
</dbReference>
<protein>
    <submittedName>
        <fullName evidence="2">Nuclear transport factor 2 family protein</fullName>
    </submittedName>
</protein>
<dbReference type="InterPro" id="IPR032710">
    <property type="entry name" value="NTF2-like_dom_sf"/>
</dbReference>
<accession>A0A7Y8Y566</accession>
<organism evidence="2 3">
    <name type="scientific">Flavobacterium agri</name>
    <dbReference type="NCBI Taxonomy" id="2743471"/>
    <lineage>
        <taxon>Bacteria</taxon>
        <taxon>Pseudomonadati</taxon>
        <taxon>Bacteroidota</taxon>
        <taxon>Flavobacteriia</taxon>
        <taxon>Flavobacteriales</taxon>
        <taxon>Flavobacteriaceae</taxon>
        <taxon>Flavobacterium</taxon>
    </lineage>
</organism>
<keyword evidence="3" id="KW-1185">Reference proteome</keyword>
<dbReference type="Gene3D" id="3.10.450.50">
    <property type="match status" value="1"/>
</dbReference>
<dbReference type="SUPFAM" id="SSF54427">
    <property type="entry name" value="NTF2-like"/>
    <property type="match status" value="1"/>
</dbReference>
<comment type="caution">
    <text evidence="2">The sequence shown here is derived from an EMBL/GenBank/DDBJ whole genome shotgun (WGS) entry which is preliminary data.</text>
</comment>
<dbReference type="AlphaFoldDB" id="A0A7Y8Y566"/>
<evidence type="ECO:0000313" key="2">
    <source>
        <dbReference type="EMBL" id="NYA71495.1"/>
    </source>
</evidence>
<evidence type="ECO:0000313" key="3">
    <source>
        <dbReference type="Proteomes" id="UP000535020"/>
    </source>
</evidence>
<proteinExistence type="predicted"/>
<name>A0A7Y8Y566_9FLAO</name>
<dbReference type="InterPro" id="IPR027843">
    <property type="entry name" value="DUF4440"/>
</dbReference>
<sequence>MKSRALLLIAPIFIFSNCEKPVERTSLTAEQISAVKMEIQSIEDRYAKNVNSKNVDSIMTYYADDAVSYDSNSKPLHGKDEIRESMQELAKGFPKRAGIKYTVMEVFPSGDGSQVIEIGHYKISDPKGVNYGAGNYFSVFEKRNGKYLCIRDIQTPDDTE</sequence>
<dbReference type="RefSeq" id="WP_176006298.1">
    <property type="nucleotide sequence ID" value="NZ_JABWMI010000011.1"/>
</dbReference>
<reference evidence="2 3" key="1">
    <citation type="submission" date="2020-07" db="EMBL/GenBank/DDBJ databases">
        <authorList>
            <person name="Sun Q."/>
        </authorList>
    </citation>
    <scope>NUCLEOTIDE SEQUENCE [LARGE SCALE GENOMIC DNA]</scope>
    <source>
        <strain evidence="2 3">MAH-1</strain>
    </source>
</reference>